<evidence type="ECO:0000313" key="2">
    <source>
        <dbReference type="Proteomes" id="UP000502179"/>
    </source>
</evidence>
<sequence length="46" mass="5150">MGRIRSPDGPLSRSPLNLPVVILKDTGFYITLLTVLGRAEFDLFLF</sequence>
<dbReference type="EMBL" id="CP048877">
    <property type="protein sequence ID" value="QIJ70746.1"/>
    <property type="molecule type" value="Genomic_DNA"/>
</dbReference>
<dbReference type="Proteomes" id="UP000502179">
    <property type="component" value="Chromosome"/>
</dbReference>
<gene>
    <name evidence="1" type="ORF">G4V39_05215</name>
</gene>
<dbReference type="AlphaFoldDB" id="A0A6G7PT60"/>
<accession>A0A6G7PT60</accession>
<reference evidence="1 2" key="1">
    <citation type="submission" date="2020-02" db="EMBL/GenBank/DDBJ databases">
        <title>Genome analysis of Thermosulfuriphilus ammonigenes ST65T, an anaerobic thermophilic chemolithoautotrophic bacterium isolated from a deep-sea hydrothermal vent.</title>
        <authorList>
            <person name="Slobodkina G."/>
            <person name="Allioux M."/>
            <person name="Merkel A."/>
            <person name="Alain K."/>
            <person name="Jebbar M."/>
            <person name="Slobodkin A."/>
        </authorList>
    </citation>
    <scope>NUCLEOTIDE SEQUENCE [LARGE SCALE GENOMIC DNA]</scope>
    <source>
        <strain evidence="1 2">ST65</strain>
    </source>
</reference>
<name>A0A6G7PT60_9BACT</name>
<keyword evidence="2" id="KW-1185">Reference proteome</keyword>
<protein>
    <submittedName>
        <fullName evidence="1">Uncharacterized protein</fullName>
    </submittedName>
</protein>
<evidence type="ECO:0000313" key="1">
    <source>
        <dbReference type="EMBL" id="QIJ70746.1"/>
    </source>
</evidence>
<dbReference type="KEGG" id="tav:G4V39_05215"/>
<proteinExistence type="predicted"/>
<organism evidence="1 2">
    <name type="scientific">Thermosulfuriphilus ammonigenes</name>
    <dbReference type="NCBI Taxonomy" id="1936021"/>
    <lineage>
        <taxon>Bacteria</taxon>
        <taxon>Pseudomonadati</taxon>
        <taxon>Thermodesulfobacteriota</taxon>
        <taxon>Thermodesulfobacteria</taxon>
        <taxon>Thermodesulfobacteriales</taxon>
        <taxon>Thermodesulfobacteriaceae</taxon>
        <taxon>Thermosulfuriphilus</taxon>
    </lineage>
</organism>
<dbReference type="RefSeq" id="WP_166030968.1">
    <property type="nucleotide sequence ID" value="NZ_CP048877.1"/>
</dbReference>